<comment type="catalytic activity">
    <reaction evidence="5">
        <text>3-hydroxy-L-kynurenine + H2O = 3-hydroxyanthranilate + L-alanine + H(+)</text>
        <dbReference type="Rhea" id="RHEA:25143"/>
        <dbReference type="ChEBI" id="CHEBI:15377"/>
        <dbReference type="ChEBI" id="CHEBI:15378"/>
        <dbReference type="ChEBI" id="CHEBI:36559"/>
        <dbReference type="ChEBI" id="CHEBI:57972"/>
        <dbReference type="ChEBI" id="CHEBI:58125"/>
        <dbReference type="EC" id="3.7.1.3"/>
    </reaction>
</comment>
<keyword evidence="3 4" id="KW-0663">Pyridoxal phosphate</keyword>
<dbReference type="InterPro" id="IPR015422">
    <property type="entry name" value="PyrdxlP-dep_Trfase_small"/>
</dbReference>
<protein>
    <recommendedName>
        <fullName evidence="4 5">Kynureninase</fullName>
        <ecNumber evidence="4 5">3.7.1.3</ecNumber>
    </recommendedName>
    <alternativeName>
        <fullName evidence="4">Biosynthesis of nicotinic acid protein 5</fullName>
    </alternativeName>
    <alternativeName>
        <fullName evidence="4">L-kynurenine hydrolase</fullName>
    </alternativeName>
</protein>
<gene>
    <name evidence="4" type="primary">BNA5</name>
    <name evidence="7" type="ORF">OH76DRAFT_1510180</name>
</gene>
<reference evidence="7 8" key="1">
    <citation type="journal article" date="2018" name="Biotechnol. Biofuels">
        <title>Integrative visual omics of the white-rot fungus Polyporus brumalis exposes the biotechnological potential of its oxidative enzymes for delignifying raw plant biomass.</title>
        <authorList>
            <person name="Miyauchi S."/>
            <person name="Rancon A."/>
            <person name="Drula E."/>
            <person name="Hage H."/>
            <person name="Chaduli D."/>
            <person name="Favel A."/>
            <person name="Grisel S."/>
            <person name="Henrissat B."/>
            <person name="Herpoel-Gimbert I."/>
            <person name="Ruiz-Duenas F.J."/>
            <person name="Chevret D."/>
            <person name="Hainaut M."/>
            <person name="Lin J."/>
            <person name="Wang M."/>
            <person name="Pangilinan J."/>
            <person name="Lipzen A."/>
            <person name="Lesage-Meessen L."/>
            <person name="Navarro D."/>
            <person name="Riley R."/>
            <person name="Grigoriev I.V."/>
            <person name="Zhou S."/>
            <person name="Raouche S."/>
            <person name="Rosso M.N."/>
        </authorList>
    </citation>
    <scope>NUCLEOTIDE SEQUENCE [LARGE SCALE GENOMIC DNA]</scope>
    <source>
        <strain evidence="7 8">BRFM 1820</strain>
    </source>
</reference>
<comment type="subcellular location">
    <subcellularLocation>
        <location evidence="4 5">Cytoplasm</location>
    </subcellularLocation>
</comment>
<dbReference type="InterPro" id="IPR015421">
    <property type="entry name" value="PyrdxlP-dep_Trfase_major"/>
</dbReference>
<feature type="binding site" evidence="4">
    <location>
        <position position="255"/>
    </location>
    <ligand>
        <name>pyridoxal 5'-phosphate</name>
        <dbReference type="ChEBI" id="CHEBI:597326"/>
    </ligand>
</feature>
<keyword evidence="1 4" id="KW-0662">Pyridine nucleotide biosynthesis</keyword>
<evidence type="ECO:0000256" key="4">
    <source>
        <dbReference type="HAMAP-Rule" id="MF_03017"/>
    </source>
</evidence>
<evidence type="ECO:0000256" key="2">
    <source>
        <dbReference type="ARBA" id="ARBA00022801"/>
    </source>
</evidence>
<feature type="binding site" evidence="4">
    <location>
        <position position="117"/>
    </location>
    <ligand>
        <name>pyridoxal 5'-phosphate</name>
        <dbReference type="ChEBI" id="CHEBI:597326"/>
    </ligand>
</feature>
<feature type="modified residue" description="N6-(pyridoxal phosphate)lysine" evidence="4">
    <location>
        <position position="256"/>
    </location>
</feature>
<name>A0A371DVQ3_9APHY</name>
<dbReference type="EC" id="3.7.1.3" evidence="4 5"/>
<dbReference type="NCBIfam" id="TIGR01814">
    <property type="entry name" value="kynureninase"/>
    <property type="match status" value="1"/>
</dbReference>
<dbReference type="OrthoDB" id="5978656at2759"/>
<evidence type="ECO:0000256" key="6">
    <source>
        <dbReference type="SAM" id="MobiDB-lite"/>
    </source>
</evidence>
<feature type="binding site" evidence="4">
    <location>
        <begin position="145"/>
        <end position="148"/>
    </location>
    <ligand>
        <name>pyridoxal 5'-phosphate</name>
        <dbReference type="ChEBI" id="CHEBI:597326"/>
    </ligand>
</feature>
<comment type="pathway">
    <text evidence="4 5">Amino-acid degradation; L-kynurenine degradation; L-alanine and anthranilate from L-kynurenine: step 1/1.</text>
</comment>
<evidence type="ECO:0000256" key="1">
    <source>
        <dbReference type="ARBA" id="ARBA00022642"/>
    </source>
</evidence>
<dbReference type="InterPro" id="IPR010111">
    <property type="entry name" value="Kynureninase"/>
</dbReference>
<feature type="binding site" evidence="4">
    <location>
        <position position="118"/>
    </location>
    <ligand>
        <name>pyridoxal 5'-phosphate</name>
        <dbReference type="ChEBI" id="CHEBI:597326"/>
    </ligand>
</feature>
<proteinExistence type="inferred from homology"/>
<dbReference type="PANTHER" id="PTHR14084">
    <property type="entry name" value="KYNURENINASE"/>
    <property type="match status" value="1"/>
</dbReference>
<dbReference type="UniPathway" id="UPA00253">
    <property type="reaction ID" value="UER00329"/>
</dbReference>
<dbReference type="GO" id="GO:0034354">
    <property type="term" value="P:'de novo' NAD+ biosynthetic process from L-tryptophan"/>
    <property type="evidence" value="ECO:0007669"/>
    <property type="project" value="UniProtKB-UniRule"/>
</dbReference>
<sequence length="474" mass="52306">MTSPAEKFKLAPSDDPLTKFRDEFVVPTFRQMKATAVSAEIADKPCTYLCGNSLGLLPKRAKKLVEEELEVWGTRAVEGHFDHPHGRSWMYIADYVHPHFANLVGAIESEVACMGTLTANLHLMLNAFYKPTQERYKILCEARAFPSDQYAFATSVSARGYDPDDAVIALSPRSGEHILRTEDILDTIRREGSSIALVLFAGVQFYTGQFFAIQEITAAARAQGCKCGWDLAHAVGNVPLSLHDWDVDFAVWCTYKYLNSGPGGIGGLFVHSRWADLPIQEAGWWGHNPATRFDMPARFHAIRGAQGFQQSNPSVLATVSLLGSLEVFAAAGGMQALRARSERLTGYLEALLRQSRFYAAPGEAFEKPQRERVRVTIITPENVEERGAQLSLVFLPTGRGVMPRVLKGLEARGVVGDSRKPDVIRLAPAPLYNTFEDVERAVVILDEVLAEVDKEGVPPASEEERVDKEDVVDG</sequence>
<feature type="binding site" evidence="4">
    <location>
        <position position="284"/>
    </location>
    <ligand>
        <name>pyridoxal 5'-phosphate</name>
        <dbReference type="ChEBI" id="CHEBI:597326"/>
    </ligand>
</feature>
<evidence type="ECO:0000313" key="7">
    <source>
        <dbReference type="EMBL" id="RDX56627.1"/>
    </source>
</evidence>
<dbReference type="STRING" id="139420.A0A371DVQ3"/>
<dbReference type="EMBL" id="KZ857380">
    <property type="protein sequence ID" value="RDX56627.1"/>
    <property type="molecule type" value="Genomic_DNA"/>
</dbReference>
<dbReference type="Proteomes" id="UP000256964">
    <property type="component" value="Unassembled WGS sequence"/>
</dbReference>
<comment type="subunit">
    <text evidence="4 5">Homodimer.</text>
</comment>
<dbReference type="GO" id="GO:0030170">
    <property type="term" value="F:pyridoxal phosphate binding"/>
    <property type="evidence" value="ECO:0007669"/>
    <property type="project" value="UniProtKB-UniRule"/>
</dbReference>
<dbReference type="AlphaFoldDB" id="A0A371DVQ3"/>
<accession>A0A371DVQ3</accession>
<keyword evidence="2 4" id="KW-0378">Hydrolase</keyword>
<comment type="catalytic activity">
    <reaction evidence="4 5">
        <text>L-kynurenine + H2O = anthranilate + L-alanine + H(+)</text>
        <dbReference type="Rhea" id="RHEA:16813"/>
        <dbReference type="ChEBI" id="CHEBI:15377"/>
        <dbReference type="ChEBI" id="CHEBI:15378"/>
        <dbReference type="ChEBI" id="CHEBI:16567"/>
        <dbReference type="ChEBI" id="CHEBI:57959"/>
        <dbReference type="ChEBI" id="CHEBI:57972"/>
        <dbReference type="EC" id="3.7.1.3"/>
    </reaction>
</comment>
<dbReference type="PIRSF" id="PIRSF038800">
    <property type="entry name" value="KYNU"/>
    <property type="match status" value="1"/>
</dbReference>
<feature type="region of interest" description="Disordered" evidence="6">
    <location>
        <begin position="455"/>
        <end position="474"/>
    </location>
</feature>
<keyword evidence="8" id="KW-1185">Reference proteome</keyword>
<dbReference type="GO" id="GO:0019805">
    <property type="term" value="P:quinolinate biosynthetic process"/>
    <property type="evidence" value="ECO:0007669"/>
    <property type="project" value="UniProtKB-UniRule"/>
</dbReference>
<dbReference type="GO" id="GO:0097053">
    <property type="term" value="P:L-kynurenine catabolic process"/>
    <property type="evidence" value="ECO:0007669"/>
    <property type="project" value="UniProtKB-UniRule"/>
</dbReference>
<dbReference type="GO" id="GO:0019441">
    <property type="term" value="P:L-tryptophan catabolic process to kynurenine"/>
    <property type="evidence" value="ECO:0007669"/>
    <property type="project" value="TreeGrafter"/>
</dbReference>
<dbReference type="SUPFAM" id="SSF53383">
    <property type="entry name" value="PLP-dependent transferases"/>
    <property type="match status" value="1"/>
</dbReference>
<evidence type="ECO:0000256" key="3">
    <source>
        <dbReference type="ARBA" id="ARBA00022898"/>
    </source>
</evidence>
<comment type="cofactor">
    <cofactor evidence="4 5">
        <name>pyridoxal 5'-phosphate</name>
        <dbReference type="ChEBI" id="CHEBI:597326"/>
    </cofactor>
</comment>
<dbReference type="FunFam" id="3.40.640.10:FF:000031">
    <property type="entry name" value="Kynureninase"/>
    <property type="match status" value="1"/>
</dbReference>
<comment type="pathway">
    <text evidence="4 5">Cofactor biosynthesis; NAD(+) biosynthesis; quinolinate from L-kynurenine: step 2/3.</text>
</comment>
<dbReference type="PANTHER" id="PTHR14084:SF0">
    <property type="entry name" value="KYNURENINASE"/>
    <property type="match status" value="1"/>
</dbReference>
<dbReference type="GO" id="GO:0030429">
    <property type="term" value="F:kynureninase activity"/>
    <property type="evidence" value="ECO:0007669"/>
    <property type="project" value="UniProtKB-UniRule"/>
</dbReference>
<dbReference type="GO" id="GO:0043420">
    <property type="term" value="P:anthranilate metabolic process"/>
    <property type="evidence" value="ECO:0007669"/>
    <property type="project" value="UniProtKB-UniRule"/>
</dbReference>
<dbReference type="InterPro" id="IPR015424">
    <property type="entry name" value="PyrdxlP-dep_Trfase"/>
</dbReference>
<dbReference type="Gene3D" id="3.90.1150.10">
    <property type="entry name" value="Aspartate Aminotransferase, domain 1"/>
    <property type="match status" value="1"/>
</dbReference>
<dbReference type="GO" id="GO:0005737">
    <property type="term" value="C:cytoplasm"/>
    <property type="evidence" value="ECO:0007669"/>
    <property type="project" value="UniProtKB-SubCell"/>
</dbReference>
<dbReference type="HAMAP" id="MF_01970">
    <property type="entry name" value="Kynureninase"/>
    <property type="match status" value="1"/>
</dbReference>
<comment type="function">
    <text evidence="4 5">Catalyzes the cleavage of L-kynurenine (L-Kyn) and L-3-hydroxykynurenine (L-3OHKyn) into anthranilic acid (AA) and 3-hydroxyanthranilic acid (3-OHAA), respectively.</text>
</comment>
<dbReference type="UniPathway" id="UPA00334">
    <property type="reaction ID" value="UER00455"/>
</dbReference>
<evidence type="ECO:0000256" key="5">
    <source>
        <dbReference type="PIRNR" id="PIRNR038800"/>
    </source>
</evidence>
<dbReference type="Gene3D" id="3.40.640.10">
    <property type="entry name" value="Type I PLP-dependent aspartate aminotransferase-like (Major domain)"/>
    <property type="match status" value="1"/>
</dbReference>
<comment type="caution">
    <text evidence="4">Lacks conserved residue(s) required for the propagation of feature annotation.</text>
</comment>
<comment type="similarity">
    <text evidence="4 5">Belongs to the kynureninase family.</text>
</comment>
<feature type="binding site" evidence="4">
    <location>
        <position position="233"/>
    </location>
    <ligand>
        <name>pyridoxal 5'-phosphate</name>
        <dbReference type="ChEBI" id="CHEBI:597326"/>
    </ligand>
</feature>
<feature type="binding site" evidence="4">
    <location>
        <position position="230"/>
    </location>
    <ligand>
        <name>pyridoxal 5'-phosphate</name>
        <dbReference type="ChEBI" id="CHEBI:597326"/>
    </ligand>
</feature>
<evidence type="ECO:0000313" key="8">
    <source>
        <dbReference type="Proteomes" id="UP000256964"/>
    </source>
</evidence>
<dbReference type="Pfam" id="PF22580">
    <property type="entry name" value="KYNU_C"/>
    <property type="match status" value="1"/>
</dbReference>
<keyword evidence="4 5" id="KW-0963">Cytoplasm</keyword>
<organism evidence="7 8">
    <name type="scientific">Lentinus brumalis</name>
    <dbReference type="NCBI Taxonomy" id="2498619"/>
    <lineage>
        <taxon>Eukaryota</taxon>
        <taxon>Fungi</taxon>
        <taxon>Dikarya</taxon>
        <taxon>Basidiomycota</taxon>
        <taxon>Agaricomycotina</taxon>
        <taxon>Agaricomycetes</taxon>
        <taxon>Polyporales</taxon>
        <taxon>Polyporaceae</taxon>
        <taxon>Lentinus</taxon>
    </lineage>
</organism>
<feature type="binding site" evidence="4">
    <location>
        <position position="312"/>
    </location>
    <ligand>
        <name>pyridoxal 5'-phosphate</name>
        <dbReference type="ChEBI" id="CHEBI:597326"/>
    </ligand>
</feature>